<sequence>LQRAALLHWPRRTAIVAKVLFDMPDVRSARHKFRSTSDGRSIKVSRNDGSLHFTWCWEEALPEGASLGDIQAARADACKRDKEELLEPLATRRDKAATIAERFGLGTASASSGGGTAVGSAGASQSQRGQDNGAGKQLLSLLRGGLVLNDYDCRVCPFRLNVAGCRVLEVFVPRSSRLSRRGCSRIRLPSQRLAEEAVLVLGLGRLSELLLLQGSIPFPPADEASEWWPDSAWEWQGWDSNWWAYPQADARSAQRGSGGYRSRGKKAW</sequence>
<dbReference type="AlphaFoldDB" id="A0A813B1P6"/>
<dbReference type="OrthoDB" id="448562at2759"/>
<accession>A0A813B1P6</accession>
<protein>
    <submittedName>
        <fullName evidence="2">Uncharacterized protein</fullName>
    </submittedName>
</protein>
<organism evidence="2 3">
    <name type="scientific">Symbiodinium necroappetens</name>
    <dbReference type="NCBI Taxonomy" id="1628268"/>
    <lineage>
        <taxon>Eukaryota</taxon>
        <taxon>Sar</taxon>
        <taxon>Alveolata</taxon>
        <taxon>Dinophyceae</taxon>
        <taxon>Suessiales</taxon>
        <taxon>Symbiodiniaceae</taxon>
        <taxon>Symbiodinium</taxon>
    </lineage>
</organism>
<proteinExistence type="predicted"/>
<evidence type="ECO:0000313" key="2">
    <source>
        <dbReference type="EMBL" id="CAE7886839.1"/>
    </source>
</evidence>
<feature type="non-terminal residue" evidence="2">
    <location>
        <position position="1"/>
    </location>
</feature>
<feature type="compositionally biased region" description="Low complexity" evidence="1">
    <location>
        <begin position="118"/>
        <end position="127"/>
    </location>
</feature>
<evidence type="ECO:0000256" key="1">
    <source>
        <dbReference type="SAM" id="MobiDB-lite"/>
    </source>
</evidence>
<comment type="caution">
    <text evidence="2">The sequence shown here is derived from an EMBL/GenBank/DDBJ whole genome shotgun (WGS) entry which is preliminary data.</text>
</comment>
<feature type="region of interest" description="Disordered" evidence="1">
    <location>
        <begin position="110"/>
        <end position="131"/>
    </location>
</feature>
<name>A0A813B1P6_9DINO</name>
<dbReference type="Proteomes" id="UP000601435">
    <property type="component" value="Unassembled WGS sequence"/>
</dbReference>
<reference evidence="2" key="1">
    <citation type="submission" date="2021-02" db="EMBL/GenBank/DDBJ databases">
        <authorList>
            <person name="Dougan E. K."/>
            <person name="Rhodes N."/>
            <person name="Thang M."/>
            <person name="Chan C."/>
        </authorList>
    </citation>
    <scope>NUCLEOTIDE SEQUENCE</scope>
</reference>
<dbReference type="EMBL" id="CAJNJA010065775">
    <property type="protein sequence ID" value="CAE7886839.1"/>
    <property type="molecule type" value="Genomic_DNA"/>
</dbReference>
<gene>
    <name evidence="2" type="ORF">SNEC2469_LOCUS29331</name>
</gene>
<keyword evidence="3" id="KW-1185">Reference proteome</keyword>
<evidence type="ECO:0000313" key="3">
    <source>
        <dbReference type="Proteomes" id="UP000601435"/>
    </source>
</evidence>